<dbReference type="EMBL" id="JAEDAO010000001">
    <property type="protein sequence ID" value="MBK0393265.1"/>
    <property type="molecule type" value="Genomic_DNA"/>
</dbReference>
<name>A0A934URJ7_9BURK</name>
<protein>
    <submittedName>
        <fullName evidence="2">Uncharacterized protein</fullName>
    </submittedName>
</protein>
<feature type="compositionally biased region" description="Basic residues" evidence="1">
    <location>
        <begin position="43"/>
        <end position="56"/>
    </location>
</feature>
<sequence>MGKQIVTEADRQRTPTPKASPTYTPPRKSNGQKVSLERGTATRNKKNPGKRPHQGG</sequence>
<dbReference type="AlphaFoldDB" id="A0A934URJ7"/>
<accession>A0A934URJ7</accession>
<evidence type="ECO:0000313" key="3">
    <source>
        <dbReference type="Proteomes" id="UP000617041"/>
    </source>
</evidence>
<dbReference type="RefSeq" id="WP_200788244.1">
    <property type="nucleotide sequence ID" value="NZ_JAEDAO010000001.1"/>
</dbReference>
<gene>
    <name evidence="2" type="ORF">I8E28_11745</name>
</gene>
<proteinExistence type="predicted"/>
<comment type="caution">
    <text evidence="2">The sequence shown here is derived from an EMBL/GenBank/DDBJ whole genome shotgun (WGS) entry which is preliminary data.</text>
</comment>
<feature type="compositionally biased region" description="Polar residues" evidence="1">
    <location>
        <begin position="14"/>
        <end position="33"/>
    </location>
</feature>
<feature type="region of interest" description="Disordered" evidence="1">
    <location>
        <begin position="1"/>
        <end position="56"/>
    </location>
</feature>
<reference evidence="2" key="1">
    <citation type="submission" date="2020-12" db="EMBL/GenBank/DDBJ databases">
        <title>Ramlibacter sp. nov., isolated from a freshwater alga, Cryptomonas.</title>
        <authorList>
            <person name="Kim H.M."/>
            <person name="Jeon C.O."/>
        </authorList>
    </citation>
    <scope>NUCLEOTIDE SEQUENCE</scope>
    <source>
        <strain evidence="2">CrO1</strain>
    </source>
</reference>
<organism evidence="2 3">
    <name type="scientific">Ramlibacter algicola</name>
    <dbReference type="NCBI Taxonomy" id="2795217"/>
    <lineage>
        <taxon>Bacteria</taxon>
        <taxon>Pseudomonadati</taxon>
        <taxon>Pseudomonadota</taxon>
        <taxon>Betaproteobacteria</taxon>
        <taxon>Burkholderiales</taxon>
        <taxon>Comamonadaceae</taxon>
        <taxon>Ramlibacter</taxon>
    </lineage>
</organism>
<dbReference type="Proteomes" id="UP000617041">
    <property type="component" value="Unassembled WGS sequence"/>
</dbReference>
<evidence type="ECO:0000313" key="2">
    <source>
        <dbReference type="EMBL" id="MBK0393265.1"/>
    </source>
</evidence>
<keyword evidence="3" id="KW-1185">Reference proteome</keyword>
<evidence type="ECO:0000256" key="1">
    <source>
        <dbReference type="SAM" id="MobiDB-lite"/>
    </source>
</evidence>